<protein>
    <recommendedName>
        <fullName evidence="4 12">4-hydroxy-tetrahydrodipicolinate synthase</fullName>
        <shortName evidence="12">HTPA synthase</shortName>
        <ecNumber evidence="4 12">4.3.3.7</ecNumber>
    </recommendedName>
</protein>
<evidence type="ECO:0000256" key="9">
    <source>
        <dbReference type="ARBA" id="ARBA00023239"/>
    </source>
</evidence>
<dbReference type="Pfam" id="PF00701">
    <property type="entry name" value="DHDPS"/>
    <property type="match status" value="1"/>
</dbReference>
<dbReference type="EC" id="4.3.3.7" evidence="4 12"/>
<keyword evidence="8 12" id="KW-0457">Lysine biosynthesis</keyword>
<feature type="binding site" evidence="12">
    <location>
        <position position="46"/>
    </location>
    <ligand>
        <name>pyruvate</name>
        <dbReference type="ChEBI" id="CHEBI:15361"/>
    </ligand>
</feature>
<evidence type="ECO:0000256" key="6">
    <source>
        <dbReference type="ARBA" id="ARBA00022605"/>
    </source>
</evidence>
<keyword evidence="6 12" id="KW-0028">Amino-acid biosynthesis</keyword>
<keyword evidence="7 12" id="KW-0220">Diaminopimelate biosynthesis</keyword>
<dbReference type="InterPro" id="IPR005263">
    <property type="entry name" value="DapA"/>
</dbReference>
<comment type="subunit">
    <text evidence="12">Homotetramer; dimer of dimers.</text>
</comment>
<evidence type="ECO:0000256" key="5">
    <source>
        <dbReference type="ARBA" id="ARBA00022490"/>
    </source>
</evidence>
<evidence type="ECO:0000313" key="15">
    <source>
        <dbReference type="Proteomes" id="UP001589838"/>
    </source>
</evidence>
<name>A0ABV6KGE0_9BACI</name>
<feature type="active site" description="Schiff-base intermediate with substrate" evidence="12">
    <location>
        <position position="162"/>
    </location>
</feature>
<comment type="similarity">
    <text evidence="3 12 13">Belongs to the DapA family.</text>
</comment>
<dbReference type="InterPro" id="IPR020624">
    <property type="entry name" value="Schiff_base-form_aldolases_CS"/>
</dbReference>
<dbReference type="PROSITE" id="PS00666">
    <property type="entry name" value="DHDPS_2"/>
    <property type="match status" value="1"/>
</dbReference>
<feature type="binding site" evidence="12">
    <location>
        <position position="204"/>
    </location>
    <ligand>
        <name>pyruvate</name>
        <dbReference type="ChEBI" id="CHEBI:15361"/>
    </ligand>
</feature>
<dbReference type="CDD" id="cd00950">
    <property type="entry name" value="DHDPS"/>
    <property type="match status" value="1"/>
</dbReference>
<evidence type="ECO:0000256" key="4">
    <source>
        <dbReference type="ARBA" id="ARBA00012086"/>
    </source>
</evidence>
<comment type="caution">
    <text evidence="12">Was originally thought to be a dihydrodipicolinate synthase (DHDPS), catalyzing the condensation of (S)-aspartate-beta-semialdehyde [(S)-ASA] and pyruvate to dihydrodipicolinate (DHDP). However, it was shown in E.coli that the product of the enzymatic reaction is not dihydrodipicolinate but in fact (4S)-4-hydroxy-2,3,4,5-tetrahydro-(2S)-dipicolinic acid (HTPA), and that the consecutive dehydration reaction leading to DHDP is not spontaneous but catalyzed by DapB.</text>
</comment>
<keyword evidence="9 12" id="KW-0456">Lyase</keyword>
<comment type="subcellular location">
    <subcellularLocation>
        <location evidence="12">Cytoplasm</location>
    </subcellularLocation>
</comment>
<dbReference type="PRINTS" id="PR00146">
    <property type="entry name" value="DHPICSNTHASE"/>
</dbReference>
<evidence type="ECO:0000256" key="13">
    <source>
        <dbReference type="PIRNR" id="PIRNR001365"/>
    </source>
</evidence>
<keyword evidence="5 12" id="KW-0963">Cytoplasm</keyword>
<evidence type="ECO:0000256" key="8">
    <source>
        <dbReference type="ARBA" id="ARBA00023154"/>
    </source>
</evidence>
<evidence type="ECO:0000256" key="12">
    <source>
        <dbReference type="HAMAP-Rule" id="MF_00418"/>
    </source>
</evidence>
<dbReference type="Gene3D" id="3.20.20.70">
    <property type="entry name" value="Aldolase class I"/>
    <property type="match status" value="1"/>
</dbReference>
<dbReference type="PANTHER" id="PTHR12128">
    <property type="entry name" value="DIHYDRODIPICOLINATE SYNTHASE"/>
    <property type="match status" value="1"/>
</dbReference>
<keyword evidence="15" id="KW-1185">Reference proteome</keyword>
<dbReference type="PANTHER" id="PTHR12128:SF66">
    <property type="entry name" value="4-HYDROXY-2-OXOGLUTARATE ALDOLASE, MITOCHONDRIAL"/>
    <property type="match status" value="1"/>
</dbReference>
<organism evidence="14 15">
    <name type="scientific">Halalkalibacter kiskunsagensis</name>
    <dbReference type="NCBI Taxonomy" id="1548599"/>
    <lineage>
        <taxon>Bacteria</taxon>
        <taxon>Bacillati</taxon>
        <taxon>Bacillota</taxon>
        <taxon>Bacilli</taxon>
        <taxon>Bacillales</taxon>
        <taxon>Bacillaceae</taxon>
        <taxon>Halalkalibacter</taxon>
    </lineage>
</organism>
<dbReference type="RefSeq" id="WP_335961119.1">
    <property type="nucleotide sequence ID" value="NZ_JAXBLX010000014.1"/>
</dbReference>
<feature type="site" description="Part of a proton relay during catalysis" evidence="12">
    <location>
        <position position="45"/>
    </location>
</feature>
<dbReference type="PROSITE" id="PS00665">
    <property type="entry name" value="DHDPS_1"/>
    <property type="match status" value="1"/>
</dbReference>
<feature type="site" description="Part of a proton relay during catalysis" evidence="12">
    <location>
        <position position="108"/>
    </location>
</feature>
<evidence type="ECO:0000313" key="14">
    <source>
        <dbReference type="EMBL" id="MFC0472000.1"/>
    </source>
</evidence>
<dbReference type="SMART" id="SM01130">
    <property type="entry name" value="DHDPS"/>
    <property type="match status" value="1"/>
</dbReference>
<evidence type="ECO:0000256" key="10">
    <source>
        <dbReference type="ARBA" id="ARBA00023270"/>
    </source>
</evidence>
<keyword evidence="10 12" id="KW-0704">Schiff base</keyword>
<comment type="pathway">
    <text evidence="2 12">Amino-acid biosynthesis; L-lysine biosynthesis via DAP pathway; (S)-tetrahydrodipicolinate from L-aspartate: step 3/4.</text>
</comment>
<dbReference type="GO" id="GO:0008840">
    <property type="term" value="F:4-hydroxy-tetrahydrodipicolinate synthase activity"/>
    <property type="evidence" value="ECO:0007669"/>
    <property type="project" value="UniProtKB-EC"/>
</dbReference>
<comment type="catalytic activity">
    <reaction evidence="11 12">
        <text>L-aspartate 4-semialdehyde + pyruvate = (2S,4S)-4-hydroxy-2,3,4,5-tetrahydrodipicolinate + H2O + H(+)</text>
        <dbReference type="Rhea" id="RHEA:34171"/>
        <dbReference type="ChEBI" id="CHEBI:15361"/>
        <dbReference type="ChEBI" id="CHEBI:15377"/>
        <dbReference type="ChEBI" id="CHEBI:15378"/>
        <dbReference type="ChEBI" id="CHEBI:67139"/>
        <dbReference type="ChEBI" id="CHEBI:537519"/>
        <dbReference type="EC" id="4.3.3.7"/>
    </reaction>
</comment>
<feature type="active site" description="Proton donor/acceptor" evidence="12">
    <location>
        <position position="134"/>
    </location>
</feature>
<dbReference type="Proteomes" id="UP001589838">
    <property type="component" value="Unassembled WGS sequence"/>
</dbReference>
<proteinExistence type="inferred from homology"/>
<dbReference type="SUPFAM" id="SSF51569">
    <property type="entry name" value="Aldolase"/>
    <property type="match status" value="1"/>
</dbReference>
<evidence type="ECO:0000256" key="2">
    <source>
        <dbReference type="ARBA" id="ARBA00005120"/>
    </source>
</evidence>
<evidence type="ECO:0000256" key="1">
    <source>
        <dbReference type="ARBA" id="ARBA00003294"/>
    </source>
</evidence>
<gene>
    <name evidence="12 14" type="primary">dapA</name>
    <name evidence="14" type="ORF">ACFFHM_16220</name>
</gene>
<dbReference type="EMBL" id="JBHLUX010000038">
    <property type="protein sequence ID" value="MFC0472000.1"/>
    <property type="molecule type" value="Genomic_DNA"/>
</dbReference>
<dbReference type="PIRSF" id="PIRSF001365">
    <property type="entry name" value="DHDPS"/>
    <property type="match status" value="1"/>
</dbReference>
<dbReference type="InterPro" id="IPR002220">
    <property type="entry name" value="DapA-like"/>
</dbReference>
<comment type="function">
    <text evidence="1 12">Catalyzes the condensation of (S)-aspartate-beta-semialdehyde [(S)-ASA] and pyruvate to 4-hydroxy-tetrahydrodipicolinate (HTPA).</text>
</comment>
<dbReference type="InterPro" id="IPR013785">
    <property type="entry name" value="Aldolase_TIM"/>
</dbReference>
<sequence>MNFGHILTAMVTPFNQEGLIDKERTKELLDYLITHGTDALVVAGTTGESPTLTTKEKLELFQLCVEYVDNRVPIIAGTGSNNTQSSIELTKKATDIGVDGVMLVAPYYNKPSQQGMYEHFKKIAEATPLPVMLYNVPGRTGVQIEADTTIALSKVENIVAIKEASGDLEQMSAIITATDIDFLLYTGDDANTLPAVAIGAHGVVSVASHLIGNEMKEMLKLYKDGEVEDAASLHRALLPTMKAMFVAPNPTCVKYALKTIGIDVGGVRLPLTSLSYDQQQFVIQTLQKKS</sequence>
<evidence type="ECO:0000256" key="3">
    <source>
        <dbReference type="ARBA" id="ARBA00007592"/>
    </source>
</evidence>
<dbReference type="HAMAP" id="MF_00418">
    <property type="entry name" value="DapA"/>
    <property type="match status" value="1"/>
</dbReference>
<accession>A0ABV6KGE0</accession>
<evidence type="ECO:0000256" key="7">
    <source>
        <dbReference type="ARBA" id="ARBA00022915"/>
    </source>
</evidence>
<evidence type="ECO:0000256" key="11">
    <source>
        <dbReference type="ARBA" id="ARBA00047836"/>
    </source>
</evidence>
<comment type="caution">
    <text evidence="14">The sequence shown here is derived from an EMBL/GenBank/DDBJ whole genome shotgun (WGS) entry which is preliminary data.</text>
</comment>
<dbReference type="NCBIfam" id="TIGR00674">
    <property type="entry name" value="dapA"/>
    <property type="match status" value="1"/>
</dbReference>
<dbReference type="InterPro" id="IPR020625">
    <property type="entry name" value="Schiff_base-form_aldolases_AS"/>
</dbReference>
<reference evidence="14 15" key="1">
    <citation type="submission" date="2024-09" db="EMBL/GenBank/DDBJ databases">
        <authorList>
            <person name="Sun Q."/>
            <person name="Mori K."/>
        </authorList>
    </citation>
    <scope>NUCLEOTIDE SEQUENCE [LARGE SCALE GENOMIC DNA]</scope>
    <source>
        <strain evidence="14 15">NCAIM B.02610</strain>
    </source>
</reference>